<evidence type="ECO:0000313" key="7">
    <source>
        <dbReference type="EMBL" id="SVA87818.1"/>
    </source>
</evidence>
<dbReference type="AlphaFoldDB" id="A0A381ZER8"/>
<dbReference type="InterPro" id="IPR050307">
    <property type="entry name" value="Sterol_Desaturase_Related"/>
</dbReference>
<feature type="transmembrane region" description="Helical" evidence="5">
    <location>
        <begin position="26"/>
        <end position="41"/>
    </location>
</feature>
<keyword evidence="3 5" id="KW-1133">Transmembrane helix</keyword>
<dbReference type="Pfam" id="PF04116">
    <property type="entry name" value="FA_hydroxylase"/>
    <property type="match status" value="1"/>
</dbReference>
<evidence type="ECO:0000256" key="5">
    <source>
        <dbReference type="SAM" id="Phobius"/>
    </source>
</evidence>
<dbReference type="EMBL" id="UINC01021059">
    <property type="protein sequence ID" value="SVA87818.1"/>
    <property type="molecule type" value="Genomic_DNA"/>
</dbReference>
<dbReference type="GO" id="GO:0005506">
    <property type="term" value="F:iron ion binding"/>
    <property type="evidence" value="ECO:0007669"/>
    <property type="project" value="InterPro"/>
</dbReference>
<dbReference type="InterPro" id="IPR006694">
    <property type="entry name" value="Fatty_acid_hydroxylase"/>
</dbReference>
<dbReference type="GO" id="GO:0008610">
    <property type="term" value="P:lipid biosynthetic process"/>
    <property type="evidence" value="ECO:0007669"/>
    <property type="project" value="InterPro"/>
</dbReference>
<name>A0A381ZER8_9ZZZZ</name>
<keyword evidence="2 5" id="KW-0812">Transmembrane</keyword>
<feature type="transmembrane region" description="Helical" evidence="5">
    <location>
        <begin position="103"/>
        <end position="123"/>
    </location>
</feature>
<comment type="subcellular location">
    <subcellularLocation>
        <location evidence="1">Membrane</location>
    </subcellularLocation>
</comment>
<gene>
    <name evidence="7" type="ORF">METZ01_LOCUS140672</name>
</gene>
<feature type="transmembrane region" description="Helical" evidence="5">
    <location>
        <begin position="62"/>
        <end position="83"/>
    </location>
</feature>
<sequence length="284" mass="32368">MFYCLQPFLLLFVITNWYWDPAREETYLLTIVFVQLVLGFAEHSFAARPAWSTRVKEKTRNVALVVVLSTIALAVAELYNVWLASPLESLRQSIGLDIWPHEWPLLVQLSMVFFLSELLWYWMHRAEHRWSLIWRLSGHGFHHSFKKLGALNFGLNHPVEYFFIVLPSALVELTFGVGAAAAGAAILTVTQASIAHANIGLNSRWIGLLFTTNKYHICHHSVVLEESNTNYGCSAIIWDRVFKTFLDKTTEQAGTGPTEPTMWGKFLMPFKEPEDTAISPGRTR</sequence>
<protein>
    <recommendedName>
        <fullName evidence="6">Fatty acid hydroxylase domain-containing protein</fullName>
    </recommendedName>
</protein>
<evidence type="ECO:0000256" key="1">
    <source>
        <dbReference type="ARBA" id="ARBA00004370"/>
    </source>
</evidence>
<evidence type="ECO:0000256" key="4">
    <source>
        <dbReference type="ARBA" id="ARBA00023136"/>
    </source>
</evidence>
<evidence type="ECO:0000256" key="3">
    <source>
        <dbReference type="ARBA" id="ARBA00022989"/>
    </source>
</evidence>
<feature type="domain" description="Fatty acid hydroxylase" evidence="6">
    <location>
        <begin position="111"/>
        <end position="244"/>
    </location>
</feature>
<evidence type="ECO:0000259" key="6">
    <source>
        <dbReference type="Pfam" id="PF04116"/>
    </source>
</evidence>
<dbReference type="GO" id="GO:0016491">
    <property type="term" value="F:oxidoreductase activity"/>
    <property type="evidence" value="ECO:0007669"/>
    <property type="project" value="InterPro"/>
</dbReference>
<proteinExistence type="predicted"/>
<accession>A0A381ZER8</accession>
<evidence type="ECO:0000256" key="2">
    <source>
        <dbReference type="ARBA" id="ARBA00022692"/>
    </source>
</evidence>
<organism evidence="7">
    <name type="scientific">marine metagenome</name>
    <dbReference type="NCBI Taxonomy" id="408172"/>
    <lineage>
        <taxon>unclassified sequences</taxon>
        <taxon>metagenomes</taxon>
        <taxon>ecological metagenomes</taxon>
    </lineage>
</organism>
<keyword evidence="4 5" id="KW-0472">Membrane</keyword>
<reference evidence="7" key="1">
    <citation type="submission" date="2018-05" db="EMBL/GenBank/DDBJ databases">
        <authorList>
            <person name="Lanie J.A."/>
            <person name="Ng W.-L."/>
            <person name="Kazmierczak K.M."/>
            <person name="Andrzejewski T.M."/>
            <person name="Davidsen T.M."/>
            <person name="Wayne K.J."/>
            <person name="Tettelin H."/>
            <person name="Glass J.I."/>
            <person name="Rusch D."/>
            <person name="Podicherti R."/>
            <person name="Tsui H.-C.T."/>
            <person name="Winkler M.E."/>
        </authorList>
    </citation>
    <scope>NUCLEOTIDE SEQUENCE</scope>
</reference>
<dbReference type="PANTHER" id="PTHR11863">
    <property type="entry name" value="STEROL DESATURASE"/>
    <property type="match status" value="1"/>
</dbReference>
<dbReference type="GO" id="GO:0016020">
    <property type="term" value="C:membrane"/>
    <property type="evidence" value="ECO:0007669"/>
    <property type="project" value="UniProtKB-SubCell"/>
</dbReference>